<organism evidence="2">
    <name type="scientific">Anopheles sinensis</name>
    <name type="common">Mosquito</name>
    <dbReference type="NCBI Taxonomy" id="74873"/>
    <lineage>
        <taxon>Eukaryota</taxon>
        <taxon>Metazoa</taxon>
        <taxon>Ecdysozoa</taxon>
        <taxon>Arthropoda</taxon>
        <taxon>Hexapoda</taxon>
        <taxon>Insecta</taxon>
        <taxon>Pterygota</taxon>
        <taxon>Neoptera</taxon>
        <taxon>Endopterygota</taxon>
        <taxon>Diptera</taxon>
        <taxon>Nematocera</taxon>
        <taxon>Culicoidea</taxon>
        <taxon>Culicidae</taxon>
        <taxon>Anophelinae</taxon>
        <taxon>Anopheles</taxon>
    </lineage>
</organism>
<feature type="region of interest" description="Disordered" evidence="1">
    <location>
        <begin position="29"/>
        <end position="90"/>
    </location>
</feature>
<feature type="compositionally biased region" description="Polar residues" evidence="1">
    <location>
        <begin position="55"/>
        <end position="66"/>
    </location>
</feature>
<keyword evidence="4" id="KW-1185">Reference proteome</keyword>
<dbReference type="EMBL" id="ATLV01021495">
    <property type="status" value="NOT_ANNOTATED_CDS"/>
    <property type="molecule type" value="Genomic_DNA"/>
</dbReference>
<dbReference type="EnsemblMetazoa" id="ASIC014602-RA">
    <property type="protein sequence ID" value="ASIC014602-PA"/>
    <property type="gene ID" value="ASIC014602"/>
</dbReference>
<evidence type="ECO:0000313" key="2">
    <source>
        <dbReference type="EMBL" id="KFB46565.1"/>
    </source>
</evidence>
<reference evidence="3" key="2">
    <citation type="submission" date="2020-05" db="UniProtKB">
        <authorList>
            <consortium name="EnsemblMetazoa"/>
        </authorList>
    </citation>
    <scope>IDENTIFICATION</scope>
</reference>
<proteinExistence type="predicted"/>
<feature type="compositionally biased region" description="Acidic residues" evidence="1">
    <location>
        <begin position="71"/>
        <end position="82"/>
    </location>
</feature>
<gene>
    <name evidence="2" type="ORF">ZHAS_00014602</name>
</gene>
<name>A0A084W8M1_ANOSI</name>
<evidence type="ECO:0000313" key="3">
    <source>
        <dbReference type="EnsemblMetazoa" id="ASIC014602-PA"/>
    </source>
</evidence>
<reference evidence="2 4" key="1">
    <citation type="journal article" date="2014" name="BMC Genomics">
        <title>Genome sequence of Anopheles sinensis provides insight into genetics basis of mosquito competence for malaria parasites.</title>
        <authorList>
            <person name="Zhou D."/>
            <person name="Zhang D."/>
            <person name="Ding G."/>
            <person name="Shi L."/>
            <person name="Hou Q."/>
            <person name="Ye Y."/>
            <person name="Xu Y."/>
            <person name="Zhou H."/>
            <person name="Xiong C."/>
            <person name="Li S."/>
            <person name="Yu J."/>
            <person name="Hong S."/>
            <person name="Yu X."/>
            <person name="Zou P."/>
            <person name="Chen C."/>
            <person name="Chang X."/>
            <person name="Wang W."/>
            <person name="Lv Y."/>
            <person name="Sun Y."/>
            <person name="Ma L."/>
            <person name="Shen B."/>
            <person name="Zhu C."/>
        </authorList>
    </citation>
    <scope>NUCLEOTIDE SEQUENCE [LARGE SCALE GENOMIC DNA]</scope>
</reference>
<dbReference type="VEuPathDB" id="VectorBase:ASIC014602"/>
<evidence type="ECO:0000313" key="4">
    <source>
        <dbReference type="Proteomes" id="UP000030765"/>
    </source>
</evidence>
<protein>
    <submittedName>
        <fullName evidence="2 3">Uncharacterized protein</fullName>
    </submittedName>
</protein>
<accession>A0A084W8M1</accession>
<evidence type="ECO:0000256" key="1">
    <source>
        <dbReference type="SAM" id="MobiDB-lite"/>
    </source>
</evidence>
<dbReference type="EMBL" id="KE525319">
    <property type="protein sequence ID" value="KFB46565.1"/>
    <property type="molecule type" value="Genomic_DNA"/>
</dbReference>
<dbReference type="Proteomes" id="UP000030765">
    <property type="component" value="Unassembled WGS sequence"/>
</dbReference>
<dbReference type="AlphaFoldDB" id="A0A084W8M1"/>
<sequence length="128" mass="14384">MSRDFANDSSTSSTAHPTLGALQYLTTRTTTTTTQISPRFPASAQGRCSKCRQINPPSATGQQSAVHKTPDDDDDDDDDNEQAEWWTRNGTDEIICFPNRTFRWLSGTMIHHGKGISPRRKREDRTVQ</sequence>